<gene>
    <name evidence="1" type="ORF">VNO78_11290</name>
</gene>
<dbReference type="EMBL" id="JAYMYS010000003">
    <property type="protein sequence ID" value="KAK7400090.1"/>
    <property type="molecule type" value="Genomic_DNA"/>
</dbReference>
<protein>
    <submittedName>
        <fullName evidence="1">Uncharacterized protein</fullName>
    </submittedName>
</protein>
<accession>A0AAN9XNI9</accession>
<evidence type="ECO:0000313" key="1">
    <source>
        <dbReference type="EMBL" id="KAK7400090.1"/>
    </source>
</evidence>
<keyword evidence="2" id="KW-1185">Reference proteome</keyword>
<comment type="caution">
    <text evidence="1">The sequence shown here is derived from an EMBL/GenBank/DDBJ whole genome shotgun (WGS) entry which is preliminary data.</text>
</comment>
<proteinExistence type="predicted"/>
<sequence>MGNVIDDVEACRSRKGKAKKVGFVEPQVKEVFSWTMMSWKSLLSVSISELISQKLRKALRAKYGGFSFVESKKPW</sequence>
<organism evidence="1 2">
    <name type="scientific">Psophocarpus tetragonolobus</name>
    <name type="common">Winged bean</name>
    <name type="synonym">Dolichos tetragonolobus</name>
    <dbReference type="NCBI Taxonomy" id="3891"/>
    <lineage>
        <taxon>Eukaryota</taxon>
        <taxon>Viridiplantae</taxon>
        <taxon>Streptophyta</taxon>
        <taxon>Embryophyta</taxon>
        <taxon>Tracheophyta</taxon>
        <taxon>Spermatophyta</taxon>
        <taxon>Magnoliopsida</taxon>
        <taxon>eudicotyledons</taxon>
        <taxon>Gunneridae</taxon>
        <taxon>Pentapetalae</taxon>
        <taxon>rosids</taxon>
        <taxon>fabids</taxon>
        <taxon>Fabales</taxon>
        <taxon>Fabaceae</taxon>
        <taxon>Papilionoideae</taxon>
        <taxon>50 kb inversion clade</taxon>
        <taxon>NPAAA clade</taxon>
        <taxon>indigoferoid/millettioid clade</taxon>
        <taxon>Phaseoleae</taxon>
        <taxon>Psophocarpus</taxon>
    </lineage>
</organism>
<dbReference type="Proteomes" id="UP001386955">
    <property type="component" value="Unassembled WGS sequence"/>
</dbReference>
<reference evidence="1 2" key="1">
    <citation type="submission" date="2024-01" db="EMBL/GenBank/DDBJ databases">
        <title>The genomes of 5 underutilized Papilionoideae crops provide insights into root nodulation and disease resistanc.</title>
        <authorList>
            <person name="Jiang F."/>
        </authorList>
    </citation>
    <scope>NUCLEOTIDE SEQUENCE [LARGE SCALE GENOMIC DNA]</scope>
    <source>
        <strain evidence="1">DUOXIRENSHENG_FW03</strain>
        <tissue evidence="1">Leaves</tissue>
    </source>
</reference>
<name>A0AAN9XNI9_PSOTE</name>
<dbReference type="AlphaFoldDB" id="A0AAN9XNI9"/>
<evidence type="ECO:0000313" key="2">
    <source>
        <dbReference type="Proteomes" id="UP001386955"/>
    </source>
</evidence>